<evidence type="ECO:0000313" key="3">
    <source>
        <dbReference type="Proteomes" id="UP000199470"/>
    </source>
</evidence>
<reference evidence="2 3" key="1">
    <citation type="submission" date="2016-10" db="EMBL/GenBank/DDBJ databases">
        <authorList>
            <person name="de Groot N.N."/>
        </authorList>
    </citation>
    <scope>NUCLEOTIDE SEQUENCE [LARGE SCALE GENOMIC DNA]</scope>
    <source>
        <strain evidence="2 3">ATCC 43154</strain>
    </source>
</reference>
<dbReference type="AlphaFoldDB" id="A0A1I4IV22"/>
<gene>
    <name evidence="2" type="ORF">SAMN02982985_00791</name>
</gene>
<dbReference type="RefSeq" id="WP_093383933.1">
    <property type="nucleotide sequence ID" value="NZ_FOTW01000005.1"/>
</dbReference>
<proteinExistence type="predicted"/>
<organism evidence="2 3">
    <name type="scientific">Rugamonas rubra</name>
    <dbReference type="NCBI Taxonomy" id="758825"/>
    <lineage>
        <taxon>Bacteria</taxon>
        <taxon>Pseudomonadati</taxon>
        <taxon>Pseudomonadota</taxon>
        <taxon>Betaproteobacteria</taxon>
        <taxon>Burkholderiales</taxon>
        <taxon>Oxalobacteraceae</taxon>
        <taxon>Telluria group</taxon>
        <taxon>Rugamonas</taxon>
    </lineage>
</organism>
<evidence type="ECO:0000313" key="2">
    <source>
        <dbReference type="EMBL" id="SFL58219.1"/>
    </source>
</evidence>
<name>A0A1I4IV22_9BURK</name>
<sequence>MTSSTVHGACAVLLALAAFGVQASPNLRYVVSLQEGNGPAKNYGLEVPAGTAASINADGLTLDVAAPSAEHPGKSLIRLQQTREGLTKTLHLASISRPADSQVRIAYLVCADGVVFLSPAPAQPPSCK</sequence>
<protein>
    <submittedName>
        <fullName evidence="2">Uncharacterized protein</fullName>
    </submittedName>
</protein>
<evidence type="ECO:0000256" key="1">
    <source>
        <dbReference type="SAM" id="SignalP"/>
    </source>
</evidence>
<keyword evidence="3" id="KW-1185">Reference proteome</keyword>
<accession>A0A1I4IV22</accession>
<dbReference type="EMBL" id="FOTW01000005">
    <property type="protein sequence ID" value="SFL58219.1"/>
    <property type="molecule type" value="Genomic_DNA"/>
</dbReference>
<feature type="signal peptide" evidence="1">
    <location>
        <begin position="1"/>
        <end position="23"/>
    </location>
</feature>
<feature type="chain" id="PRO_5011647493" evidence="1">
    <location>
        <begin position="24"/>
        <end position="128"/>
    </location>
</feature>
<dbReference type="Proteomes" id="UP000199470">
    <property type="component" value="Unassembled WGS sequence"/>
</dbReference>
<keyword evidence="1" id="KW-0732">Signal</keyword>